<comment type="subcellular location">
    <subcellularLocation>
        <location evidence="1 11">Nucleus</location>
        <location evidence="1 11">Nucleolus</location>
    </subcellularLocation>
</comment>
<dbReference type="Proteomes" id="UP000277580">
    <property type="component" value="Unassembled WGS sequence"/>
</dbReference>
<evidence type="ECO:0000256" key="8">
    <source>
        <dbReference type="ARBA" id="ARBA00023274"/>
    </source>
</evidence>
<dbReference type="GO" id="GO:0000462">
    <property type="term" value="P:maturation of SSU-rRNA from tricistronic rRNA transcript (SSU-rRNA, 5.8S rRNA, LSU-rRNA)"/>
    <property type="evidence" value="ECO:0007669"/>
    <property type="project" value="TreeGrafter"/>
</dbReference>
<dbReference type="Gene3D" id="1.25.10.10">
    <property type="entry name" value="Leucine-rich Repeat Variant"/>
    <property type="match status" value="2"/>
</dbReference>
<evidence type="ECO:0000259" key="12">
    <source>
        <dbReference type="SMART" id="SM01036"/>
    </source>
</evidence>
<protein>
    <recommendedName>
        <fullName evidence="4 11">U3 small nucleolar RNA-associated protein 10</fullName>
    </recommendedName>
</protein>
<evidence type="ECO:0000256" key="2">
    <source>
        <dbReference type="ARBA" id="ARBA00010559"/>
    </source>
</evidence>
<dbReference type="GO" id="GO:0030515">
    <property type="term" value="F:snoRNA binding"/>
    <property type="evidence" value="ECO:0007669"/>
    <property type="project" value="TreeGrafter"/>
</dbReference>
<comment type="subunit">
    <text evidence="3 11">Component of the ribosomal small subunit (SSU) processome.</text>
</comment>
<keyword evidence="6 11" id="KW-0698">rRNA processing</keyword>
<evidence type="ECO:0000313" key="13">
    <source>
        <dbReference type="EMBL" id="RPB13149.1"/>
    </source>
</evidence>
<dbReference type="Pfam" id="PF12397">
    <property type="entry name" value="U3snoRNP10"/>
    <property type="match status" value="1"/>
</dbReference>
<accession>A0A3N4KUQ6</accession>
<dbReference type="PANTHER" id="PTHR13457:SF1">
    <property type="entry name" value="HEAT REPEAT-CONTAINING PROTEIN 1"/>
    <property type="match status" value="1"/>
</dbReference>
<dbReference type="InterPro" id="IPR016024">
    <property type="entry name" value="ARM-type_fold"/>
</dbReference>
<keyword evidence="7 11" id="KW-0539">Nucleus</keyword>
<dbReference type="EMBL" id="ML119124">
    <property type="protein sequence ID" value="RPB13149.1"/>
    <property type="molecule type" value="Genomic_DNA"/>
</dbReference>
<evidence type="ECO:0000256" key="7">
    <source>
        <dbReference type="ARBA" id="ARBA00023242"/>
    </source>
</evidence>
<keyword evidence="8 11" id="KW-0687">Ribonucleoprotein</keyword>
<organism evidence="13 14">
    <name type="scientific">Morchella conica CCBAS932</name>
    <dbReference type="NCBI Taxonomy" id="1392247"/>
    <lineage>
        <taxon>Eukaryota</taxon>
        <taxon>Fungi</taxon>
        <taxon>Dikarya</taxon>
        <taxon>Ascomycota</taxon>
        <taxon>Pezizomycotina</taxon>
        <taxon>Pezizomycetes</taxon>
        <taxon>Pezizales</taxon>
        <taxon>Morchellaceae</taxon>
        <taxon>Morchella</taxon>
    </lineage>
</organism>
<dbReference type="Pfam" id="PF08146">
    <property type="entry name" value="BP28CT"/>
    <property type="match status" value="1"/>
</dbReference>
<dbReference type="GO" id="GO:0045943">
    <property type="term" value="P:positive regulation of transcription by RNA polymerase I"/>
    <property type="evidence" value="ECO:0007669"/>
    <property type="project" value="TreeGrafter"/>
</dbReference>
<dbReference type="SMART" id="SM01036">
    <property type="entry name" value="BP28CT"/>
    <property type="match status" value="1"/>
</dbReference>
<gene>
    <name evidence="13" type="ORF">P167DRAFT_564665</name>
</gene>
<dbReference type="Pfam" id="PF23243">
    <property type="entry name" value="HEAT_HEATR1"/>
    <property type="match status" value="1"/>
</dbReference>
<evidence type="ECO:0000256" key="1">
    <source>
        <dbReference type="ARBA" id="ARBA00004604"/>
    </source>
</evidence>
<dbReference type="GO" id="GO:0034455">
    <property type="term" value="C:t-UTP complex"/>
    <property type="evidence" value="ECO:0007669"/>
    <property type="project" value="TreeGrafter"/>
</dbReference>
<dbReference type="FunCoup" id="A0A3N4KUQ6">
    <property type="interactions" value="1092"/>
</dbReference>
<proteinExistence type="inferred from homology"/>
<comment type="similarity">
    <text evidence="2 11">Belongs to the HEATR1/UTP10 family.</text>
</comment>
<dbReference type="InterPro" id="IPR040191">
    <property type="entry name" value="UTP10"/>
</dbReference>
<evidence type="ECO:0000256" key="9">
    <source>
        <dbReference type="ARBA" id="ARBA00025076"/>
    </source>
</evidence>
<dbReference type="GO" id="GO:0032040">
    <property type="term" value="C:small-subunit processome"/>
    <property type="evidence" value="ECO:0007669"/>
    <property type="project" value="TreeGrafter"/>
</dbReference>
<dbReference type="InterPro" id="IPR022125">
    <property type="entry name" value="U3snoRNP10_N"/>
</dbReference>
<evidence type="ECO:0000313" key="14">
    <source>
        <dbReference type="Proteomes" id="UP000277580"/>
    </source>
</evidence>
<evidence type="ECO:0000256" key="11">
    <source>
        <dbReference type="RuleBase" id="RU367065"/>
    </source>
</evidence>
<keyword evidence="14" id="KW-1185">Reference proteome</keyword>
<dbReference type="PANTHER" id="PTHR13457">
    <property type="entry name" value="BAP28"/>
    <property type="match status" value="1"/>
</dbReference>
<evidence type="ECO:0000256" key="6">
    <source>
        <dbReference type="ARBA" id="ARBA00022552"/>
    </source>
</evidence>
<dbReference type="InterPro" id="IPR021133">
    <property type="entry name" value="HEAT_type_2"/>
</dbReference>
<dbReference type="InterPro" id="IPR011989">
    <property type="entry name" value="ARM-like"/>
</dbReference>
<evidence type="ECO:0000256" key="5">
    <source>
        <dbReference type="ARBA" id="ARBA00022517"/>
    </source>
</evidence>
<evidence type="ECO:0000256" key="10">
    <source>
        <dbReference type="PROSITE-ProRule" id="PRU00103"/>
    </source>
</evidence>
<feature type="repeat" description="HEAT" evidence="10">
    <location>
        <begin position="1758"/>
        <end position="1796"/>
    </location>
</feature>
<dbReference type="OrthoDB" id="31183at2759"/>
<name>A0A3N4KUQ6_9PEZI</name>
<evidence type="ECO:0000256" key="3">
    <source>
        <dbReference type="ARBA" id="ARBA00011399"/>
    </source>
</evidence>
<dbReference type="GO" id="GO:0030686">
    <property type="term" value="C:90S preribosome"/>
    <property type="evidence" value="ECO:0007669"/>
    <property type="project" value="TreeGrafter"/>
</dbReference>
<dbReference type="InterPro" id="IPR012954">
    <property type="entry name" value="BP28_C_dom"/>
</dbReference>
<feature type="domain" description="BP28 C-terminal" evidence="12">
    <location>
        <begin position="1527"/>
        <end position="1671"/>
    </location>
</feature>
<dbReference type="SUPFAM" id="SSF48371">
    <property type="entry name" value="ARM repeat"/>
    <property type="match status" value="1"/>
</dbReference>
<dbReference type="InterPro" id="IPR056473">
    <property type="entry name" value="HEAT_Utp10/HEAT1"/>
</dbReference>
<evidence type="ECO:0000256" key="4">
    <source>
        <dbReference type="ARBA" id="ARBA00015399"/>
    </source>
</evidence>
<dbReference type="STRING" id="1392247.A0A3N4KUQ6"/>
<dbReference type="PROSITE" id="PS50077">
    <property type="entry name" value="HEAT_REPEAT"/>
    <property type="match status" value="1"/>
</dbReference>
<comment type="function">
    <text evidence="9">Involved in nucleolar processing of pre-18S ribosomal RNA. Involved in ribosome biosynthesis.</text>
</comment>
<sequence>MASSLAAQLQRITATSTNTLNTQKLKQLHSASLLFPEAHAATQDLDTIFSIAAEGFRELCQLDERFVAHERGLFSESSKGVDRFLLPRNEVDELDKSIEAFLQLVSGKLLLRPSLKAVEWLVRRFRVQEQNTAAILLCFLPYHAHPTLLPTLLGIIPAKSLPREFGFLAPYLSPASPVPRHVVTHALSHRRDFFTLLSAHVTTATRTRRDSHALHSFFSTVATESVSLMCDATRKAGAMSEQDVLHLAMPILEEAYQARKAPEFQIGAYMLTTVVVAKLSLSGQLLLALMQSIVKGWSKDTVSAGLACLAFLAQARQGEKEVRVSDEVVKGLVKIEDIAERLLAMGEKYRVDKLVVGLCLGALDKVGRKYGLRELTIVVKLLEEARMGPKQRRLVMKKLVDSAQKVGEGRTAVETEEGSNALEDVKEKLASSLVRWTGLGEKKKMGKLVKEILETESVDIELLELRLQTVIRPAIMPAAEPKALKAIEAPPAQAETFEELLAAIPAAVEGDSFLAPTTPGVLERLGQAFITAITTSQSFAPALQLPIFKSKPVDHAFALSFLVKIWTSLRYPALARTTALHECTSYIKIIGERVDFQALFPHILVALADPSINVRREAATLARVLNERYVALGGELGKKKKRRKSEAAAEGPIKYWALDSIYGTGKETEEVKWLETAEARKFIEAVIMSNLEECVLDSHVIGRSVENVLGTATESNVKSSLKTSMMSFLSSHTVNMPALLPKLRLLTMLNRVEKAPTSRTEFLAPVLESWVDVLDYQTRVAQCAEERVDIVSLEEQLVSVVSEGGDAEGAAVLVHIIEKGFSPTLRIAAAARITKIWNTLDDETKTGAAEKLLEITLSGEDVGEAHQVLRDVTISTEVFSRFLDESRAELKSALPGSAVANNKRQKMTAVVTAGADNEVDQAVALRRVTVVAELIEGQSPEKHAELLKQLFGVLADVGSVEYAGIAYLHGVLLSCMSAIIRSFKGTKSINLDSTVRADVLVNCIRSTSSPQVQNSALLLLASLADVAPDVVKHSVMPIFTFMGANTLRQDDEYSAHVIEQTIKRVIPPLVKSLQEQGGNPVVGTAELISTFVASYKHIPVHRRVRLFIALAETLGVDEFLFTLLAKLAEKYRVNVGGQVKTDDGNISEFCTMLAGSFSAETQLLNVVKYLDVILDVVEPSGNGLAKHIFEESNETPIDLAGRLLQVLAAVLKNDSLRVRASRVLKTEATDATKLKASFSNALEKSLSLAERFENTEIGTDIASVLSHLLDLLSTPQFVTVVETLLGRPSSQLRRSALKTFTDRVTADPRTSTTSRAAVMSLMPKIALIIASASAPNELKADALSCIDTVTLKYGKYDVAAVAALADAVTGEGGLKSPDVGLRVLSLISLTSMTSCLGGRIIPFLPKTVPFALEQLEESTSAAHQSEMIHNAVLAFLDELVKVVPSFMVSYLTRILQLVYKSASSAEFEGEAALGIRTDLMKSVATTLDSKTVLSAILKTWPAALADETLDVDVVLVAVEDIIDGATKAGVQKMHASLLQFLLLAFDLRRSGMFGDEDVEHFEEHGMAVALKMVYKLNDTIFKPMFLRILEWAEELGKSDPEGRNKRLTVFWKFVNTLSENLKSLVTDYYSYVLPNAVEITSDPASATEAATLWSTVITALHTGFTTDERDFWQSPNHFDAIAPALLSTLNEHTSTLLTPAIVELAHAAQSEEHFKLINTRVLALMRSEEAAVRLAAVETLTALYAKLGEDWLPLLPESVPVIAELMEDDEEEVERAVQRLVVKVEEFLGHGELEAMLQ</sequence>
<keyword evidence="5 11" id="KW-0690">Ribosome biogenesis</keyword>
<dbReference type="InParanoid" id="A0A3N4KUQ6"/>
<reference evidence="13 14" key="1">
    <citation type="journal article" date="2018" name="Nat. Ecol. Evol.">
        <title>Pezizomycetes genomes reveal the molecular basis of ectomycorrhizal truffle lifestyle.</title>
        <authorList>
            <person name="Murat C."/>
            <person name="Payen T."/>
            <person name="Noel B."/>
            <person name="Kuo A."/>
            <person name="Morin E."/>
            <person name="Chen J."/>
            <person name="Kohler A."/>
            <person name="Krizsan K."/>
            <person name="Balestrini R."/>
            <person name="Da Silva C."/>
            <person name="Montanini B."/>
            <person name="Hainaut M."/>
            <person name="Levati E."/>
            <person name="Barry K.W."/>
            <person name="Belfiori B."/>
            <person name="Cichocki N."/>
            <person name="Clum A."/>
            <person name="Dockter R.B."/>
            <person name="Fauchery L."/>
            <person name="Guy J."/>
            <person name="Iotti M."/>
            <person name="Le Tacon F."/>
            <person name="Lindquist E.A."/>
            <person name="Lipzen A."/>
            <person name="Malagnac F."/>
            <person name="Mello A."/>
            <person name="Molinier V."/>
            <person name="Miyauchi S."/>
            <person name="Poulain J."/>
            <person name="Riccioni C."/>
            <person name="Rubini A."/>
            <person name="Sitrit Y."/>
            <person name="Splivallo R."/>
            <person name="Traeger S."/>
            <person name="Wang M."/>
            <person name="Zifcakova L."/>
            <person name="Wipf D."/>
            <person name="Zambonelli A."/>
            <person name="Paolocci F."/>
            <person name="Nowrousian M."/>
            <person name="Ottonello S."/>
            <person name="Baldrian P."/>
            <person name="Spatafora J.W."/>
            <person name="Henrissat B."/>
            <person name="Nagy L.G."/>
            <person name="Aury J.M."/>
            <person name="Wincker P."/>
            <person name="Grigoriev I.V."/>
            <person name="Bonfante P."/>
            <person name="Martin F.M."/>
        </authorList>
    </citation>
    <scope>NUCLEOTIDE SEQUENCE [LARGE SCALE GENOMIC DNA]</scope>
    <source>
        <strain evidence="13 14">CCBAS932</strain>
    </source>
</reference>